<keyword evidence="3" id="KW-1185">Reference proteome</keyword>
<protein>
    <submittedName>
        <fullName evidence="2">Helix-turn-helix transcriptional regulator</fullName>
    </submittedName>
</protein>
<evidence type="ECO:0000313" key="2">
    <source>
        <dbReference type="EMBL" id="MBJ3777479.1"/>
    </source>
</evidence>
<comment type="caution">
    <text evidence="2">The sequence shown here is derived from an EMBL/GenBank/DDBJ whole genome shotgun (WGS) entry which is preliminary data.</text>
</comment>
<dbReference type="SMART" id="SM00530">
    <property type="entry name" value="HTH_XRE"/>
    <property type="match status" value="1"/>
</dbReference>
<evidence type="ECO:0000259" key="1">
    <source>
        <dbReference type="PROSITE" id="PS50943"/>
    </source>
</evidence>
<gene>
    <name evidence="2" type="ORF">JCR33_17355</name>
</gene>
<dbReference type="Gene3D" id="1.10.260.40">
    <property type="entry name" value="lambda repressor-like DNA-binding domains"/>
    <property type="match status" value="1"/>
</dbReference>
<feature type="domain" description="HTH cro/C1-type" evidence="1">
    <location>
        <begin position="14"/>
        <end position="69"/>
    </location>
</feature>
<dbReference type="GO" id="GO:0003677">
    <property type="term" value="F:DNA binding"/>
    <property type="evidence" value="ECO:0007669"/>
    <property type="project" value="InterPro"/>
</dbReference>
<name>A0A934MMQ3_9HYPH</name>
<evidence type="ECO:0000313" key="3">
    <source>
        <dbReference type="Proteomes" id="UP000609531"/>
    </source>
</evidence>
<accession>A0A934MMQ3</accession>
<dbReference type="InterPro" id="IPR001387">
    <property type="entry name" value="Cro/C1-type_HTH"/>
</dbReference>
<dbReference type="Pfam" id="PF01381">
    <property type="entry name" value="HTH_3"/>
    <property type="match status" value="1"/>
</dbReference>
<dbReference type="CDD" id="cd00093">
    <property type="entry name" value="HTH_XRE"/>
    <property type="match status" value="1"/>
</dbReference>
<dbReference type="PROSITE" id="PS50943">
    <property type="entry name" value="HTH_CROC1"/>
    <property type="match status" value="1"/>
</dbReference>
<dbReference type="EMBL" id="JAEKJA010000015">
    <property type="protein sequence ID" value="MBJ3777479.1"/>
    <property type="molecule type" value="Genomic_DNA"/>
</dbReference>
<organism evidence="2 3">
    <name type="scientific">Acuticoccus mangrovi</name>
    <dbReference type="NCBI Taxonomy" id="2796142"/>
    <lineage>
        <taxon>Bacteria</taxon>
        <taxon>Pseudomonadati</taxon>
        <taxon>Pseudomonadota</taxon>
        <taxon>Alphaproteobacteria</taxon>
        <taxon>Hyphomicrobiales</taxon>
        <taxon>Amorphaceae</taxon>
        <taxon>Acuticoccus</taxon>
    </lineage>
</organism>
<dbReference type="InterPro" id="IPR010982">
    <property type="entry name" value="Lambda_DNA-bd_dom_sf"/>
</dbReference>
<dbReference type="SUPFAM" id="SSF47413">
    <property type="entry name" value="lambda repressor-like DNA-binding domains"/>
    <property type="match status" value="1"/>
</dbReference>
<sequence length="110" mass="11934">MCSPRPGEDWRARLRGCLVESGKTRAQVCSEAGLNPAYLTQILEQKGATPRIDNLQKLAVVLGTSVTYLVDGIEMSSDSNECLALYSKLTAERRSAALMLLRDMAAASTK</sequence>
<reference evidence="2" key="1">
    <citation type="submission" date="2020-12" db="EMBL/GenBank/DDBJ databases">
        <title>Bacterial taxonomy.</title>
        <authorList>
            <person name="Pan X."/>
        </authorList>
    </citation>
    <scope>NUCLEOTIDE SEQUENCE</scope>
    <source>
        <strain evidence="2">B2012</strain>
    </source>
</reference>
<dbReference type="Proteomes" id="UP000609531">
    <property type="component" value="Unassembled WGS sequence"/>
</dbReference>
<dbReference type="RefSeq" id="WP_198883378.1">
    <property type="nucleotide sequence ID" value="NZ_JAEKJA010000015.1"/>
</dbReference>
<proteinExistence type="predicted"/>
<dbReference type="AlphaFoldDB" id="A0A934MMQ3"/>